<name>A0A5C5XE15_9PLAN</name>
<organism evidence="5 6">
    <name type="scientific">Rubinisphaera italica</name>
    <dbReference type="NCBI Taxonomy" id="2527969"/>
    <lineage>
        <taxon>Bacteria</taxon>
        <taxon>Pseudomonadati</taxon>
        <taxon>Planctomycetota</taxon>
        <taxon>Planctomycetia</taxon>
        <taxon>Planctomycetales</taxon>
        <taxon>Planctomycetaceae</taxon>
        <taxon>Rubinisphaera</taxon>
    </lineage>
</organism>
<keyword evidence="3 5" id="KW-0808">Transferase</keyword>
<keyword evidence="6" id="KW-1185">Reference proteome</keyword>
<evidence type="ECO:0000256" key="2">
    <source>
        <dbReference type="ARBA" id="ARBA00022676"/>
    </source>
</evidence>
<evidence type="ECO:0000313" key="5">
    <source>
        <dbReference type="EMBL" id="TWT60162.1"/>
    </source>
</evidence>
<dbReference type="SUPFAM" id="SSF53448">
    <property type="entry name" value="Nucleotide-diphospho-sugar transferases"/>
    <property type="match status" value="1"/>
</dbReference>
<comment type="caution">
    <text evidence="5">The sequence shown here is derived from an EMBL/GenBank/DDBJ whole genome shotgun (WGS) entry which is preliminary data.</text>
</comment>
<feature type="domain" description="Glycosyltransferase 2-like" evidence="4">
    <location>
        <begin position="66"/>
        <end position="167"/>
    </location>
</feature>
<dbReference type="Gene3D" id="3.90.550.10">
    <property type="entry name" value="Spore Coat Polysaccharide Biosynthesis Protein SpsA, Chain A"/>
    <property type="match status" value="1"/>
</dbReference>
<proteinExistence type="inferred from homology"/>
<dbReference type="EMBL" id="SJPG01000001">
    <property type="protein sequence ID" value="TWT60162.1"/>
    <property type="molecule type" value="Genomic_DNA"/>
</dbReference>
<evidence type="ECO:0000256" key="3">
    <source>
        <dbReference type="ARBA" id="ARBA00022679"/>
    </source>
</evidence>
<keyword evidence="2" id="KW-0328">Glycosyltransferase</keyword>
<accession>A0A5C5XE15</accession>
<dbReference type="Pfam" id="PF00535">
    <property type="entry name" value="Glycos_transf_2"/>
    <property type="match status" value="1"/>
</dbReference>
<dbReference type="AlphaFoldDB" id="A0A5C5XE15"/>
<protein>
    <submittedName>
        <fullName evidence="5">Putative glycosyl transferase</fullName>
    </submittedName>
</protein>
<dbReference type="InterPro" id="IPR001173">
    <property type="entry name" value="Glyco_trans_2-like"/>
</dbReference>
<sequence length="379" mass="43253">MNKSRSPESESLPSIARKSSSIDFRFILAFISFTPKIKINQSPKVAELISHTHSHEDASLKNPQVSILIPSWNNLNQLKICLQSIAEHSRLSYQVIIHVNEGIDGTLEWLMENGVQYTHSQENIGICSAINRAYEKATADYIIYLNDDMYVLPAWDLHLVEALEQADPTKPAYASGTMIQSYAISASTIVADYGTKVESFAQTQLLQDFHAGKFIQPDWSGATWPPSCIHRRWWEMVFGYSEEFSPGFYSDIDFSMKLWNSGCRRFHGVSKSLVYHFGEQSTKRIRGLKNKNVKQARIRFLQKWGILPSTAVRHYLKSGQPFQECLPEPELTIDHARARLISFYYSSHKISQDLLKYLGVNVNQESNQYQNETESTAKA</sequence>
<dbReference type="GO" id="GO:0016757">
    <property type="term" value="F:glycosyltransferase activity"/>
    <property type="evidence" value="ECO:0007669"/>
    <property type="project" value="UniProtKB-KW"/>
</dbReference>
<dbReference type="Proteomes" id="UP000316095">
    <property type="component" value="Unassembled WGS sequence"/>
</dbReference>
<dbReference type="InterPro" id="IPR029044">
    <property type="entry name" value="Nucleotide-diphossugar_trans"/>
</dbReference>
<evidence type="ECO:0000259" key="4">
    <source>
        <dbReference type="Pfam" id="PF00535"/>
    </source>
</evidence>
<gene>
    <name evidence="5" type="ORF">Pan54_08760</name>
</gene>
<evidence type="ECO:0000313" key="6">
    <source>
        <dbReference type="Proteomes" id="UP000316095"/>
    </source>
</evidence>
<reference evidence="5 6" key="1">
    <citation type="submission" date="2019-02" db="EMBL/GenBank/DDBJ databases">
        <title>Deep-cultivation of Planctomycetes and their phenomic and genomic characterization uncovers novel biology.</title>
        <authorList>
            <person name="Wiegand S."/>
            <person name="Jogler M."/>
            <person name="Boedeker C."/>
            <person name="Pinto D."/>
            <person name="Vollmers J."/>
            <person name="Rivas-Marin E."/>
            <person name="Kohn T."/>
            <person name="Peeters S.H."/>
            <person name="Heuer A."/>
            <person name="Rast P."/>
            <person name="Oberbeckmann S."/>
            <person name="Bunk B."/>
            <person name="Jeske O."/>
            <person name="Meyerdierks A."/>
            <person name="Storesund J.E."/>
            <person name="Kallscheuer N."/>
            <person name="Luecker S."/>
            <person name="Lage O.M."/>
            <person name="Pohl T."/>
            <person name="Merkel B.J."/>
            <person name="Hornburger P."/>
            <person name="Mueller R.-W."/>
            <person name="Bruemmer F."/>
            <person name="Labrenz M."/>
            <person name="Spormann A.M."/>
            <person name="Op Den Camp H."/>
            <person name="Overmann J."/>
            <person name="Amann R."/>
            <person name="Jetten M.S.M."/>
            <person name="Mascher T."/>
            <person name="Medema M.H."/>
            <person name="Devos D.P."/>
            <person name="Kaster A.-K."/>
            <person name="Ovreas L."/>
            <person name="Rohde M."/>
            <person name="Galperin M.Y."/>
            <person name="Jogler C."/>
        </authorList>
    </citation>
    <scope>NUCLEOTIDE SEQUENCE [LARGE SCALE GENOMIC DNA]</scope>
    <source>
        <strain evidence="5 6">Pan54</strain>
    </source>
</reference>
<dbReference type="PANTHER" id="PTHR43179:SF12">
    <property type="entry name" value="GALACTOFURANOSYLTRANSFERASE GLFT2"/>
    <property type="match status" value="1"/>
</dbReference>
<evidence type="ECO:0000256" key="1">
    <source>
        <dbReference type="ARBA" id="ARBA00006739"/>
    </source>
</evidence>
<comment type="similarity">
    <text evidence="1">Belongs to the glycosyltransferase 2 family.</text>
</comment>
<dbReference type="PANTHER" id="PTHR43179">
    <property type="entry name" value="RHAMNOSYLTRANSFERASE WBBL"/>
    <property type="match status" value="1"/>
</dbReference>